<accession>A0A0A9CNH0</accession>
<sequence>MLNGKSDKFPIFCNLRTLSLHSCFLDEYELDDKLEALGSFLQDAPCLEKLTLQYCMFYSFSDSEWEIERKNINLQCHQDRKTLQCHKLKLIEIIYDHDHDHQLIELLWKLGRSLADASIKLRNIDRFCS</sequence>
<dbReference type="AlphaFoldDB" id="A0A0A9CNH0"/>
<reference evidence="1" key="1">
    <citation type="submission" date="2014-09" db="EMBL/GenBank/DDBJ databases">
        <authorList>
            <person name="Magalhaes I.L.F."/>
            <person name="Oliveira U."/>
            <person name="Santos F.R."/>
            <person name="Vidigal T.H.D.A."/>
            <person name="Brescovit A.D."/>
            <person name="Santos A.J."/>
        </authorList>
    </citation>
    <scope>NUCLEOTIDE SEQUENCE</scope>
    <source>
        <tissue evidence="1">Shoot tissue taken approximately 20 cm above the soil surface</tissue>
    </source>
</reference>
<reference evidence="1" key="2">
    <citation type="journal article" date="2015" name="Data Brief">
        <title>Shoot transcriptome of the giant reed, Arundo donax.</title>
        <authorList>
            <person name="Barrero R.A."/>
            <person name="Guerrero F.D."/>
            <person name="Moolhuijzen P."/>
            <person name="Goolsby J.A."/>
            <person name="Tidwell J."/>
            <person name="Bellgard S.E."/>
            <person name="Bellgard M.I."/>
        </authorList>
    </citation>
    <scope>NUCLEOTIDE SEQUENCE</scope>
    <source>
        <tissue evidence="1">Shoot tissue taken approximately 20 cm above the soil surface</tissue>
    </source>
</reference>
<dbReference type="SUPFAM" id="SSF52047">
    <property type="entry name" value="RNI-like"/>
    <property type="match status" value="1"/>
</dbReference>
<name>A0A0A9CNH0_ARUDO</name>
<protein>
    <submittedName>
        <fullName evidence="1">Uncharacterized protein</fullName>
    </submittedName>
</protein>
<dbReference type="EMBL" id="GBRH01220026">
    <property type="protein sequence ID" value="JAD77869.1"/>
    <property type="molecule type" value="Transcribed_RNA"/>
</dbReference>
<organism evidence="1">
    <name type="scientific">Arundo donax</name>
    <name type="common">Giant reed</name>
    <name type="synonym">Donax arundinaceus</name>
    <dbReference type="NCBI Taxonomy" id="35708"/>
    <lineage>
        <taxon>Eukaryota</taxon>
        <taxon>Viridiplantae</taxon>
        <taxon>Streptophyta</taxon>
        <taxon>Embryophyta</taxon>
        <taxon>Tracheophyta</taxon>
        <taxon>Spermatophyta</taxon>
        <taxon>Magnoliopsida</taxon>
        <taxon>Liliopsida</taxon>
        <taxon>Poales</taxon>
        <taxon>Poaceae</taxon>
        <taxon>PACMAD clade</taxon>
        <taxon>Arundinoideae</taxon>
        <taxon>Arundineae</taxon>
        <taxon>Arundo</taxon>
    </lineage>
</organism>
<proteinExistence type="predicted"/>
<evidence type="ECO:0000313" key="1">
    <source>
        <dbReference type="EMBL" id="JAD77869.1"/>
    </source>
</evidence>